<name>A0A3A6TG39_9GAMM</name>
<evidence type="ECO:0000256" key="1">
    <source>
        <dbReference type="SAM" id="SignalP"/>
    </source>
</evidence>
<protein>
    <recommendedName>
        <fullName evidence="4">PEP-CTERM sorting domain-containing protein</fullName>
    </recommendedName>
</protein>
<keyword evidence="1" id="KW-0732">Signal</keyword>
<sequence>MTKNMVFKSTAIAASLFASASSFALEPGVYQGVEVSTVTDFRTNVSRATGSTEVEIVVTGDGRFTSNSPFLIRNGLANGEVVEENGMFHFSDSEDELGFAQYPEDLAEFLGFEGLGLFSTAGRTGAQWDIQLISTDVAEVADTVESKLIGNWNVSLRNYRFPYSSQGYVQLNEDGSFDTDLNSLGTTQNRRWEVDGDNLVLKSDSGRGSSQAGRSRTGTRTVQVILELGSISNENVDVDRVTTRYIQPTIYRAEFSR</sequence>
<dbReference type="Proteomes" id="UP000273022">
    <property type="component" value="Unassembled WGS sequence"/>
</dbReference>
<organism evidence="2 3">
    <name type="scientific">Parashewanella spongiae</name>
    <dbReference type="NCBI Taxonomy" id="342950"/>
    <lineage>
        <taxon>Bacteria</taxon>
        <taxon>Pseudomonadati</taxon>
        <taxon>Pseudomonadota</taxon>
        <taxon>Gammaproteobacteria</taxon>
        <taxon>Alteromonadales</taxon>
        <taxon>Shewanellaceae</taxon>
        <taxon>Parashewanella</taxon>
    </lineage>
</organism>
<accession>A0A3A6TG39</accession>
<feature type="signal peptide" evidence="1">
    <location>
        <begin position="1"/>
        <end position="24"/>
    </location>
</feature>
<evidence type="ECO:0008006" key="4">
    <source>
        <dbReference type="Google" id="ProtNLM"/>
    </source>
</evidence>
<proteinExistence type="predicted"/>
<gene>
    <name evidence="2" type="ORF">D5R81_17745</name>
</gene>
<dbReference type="OrthoDB" id="9955268at2"/>
<keyword evidence="3" id="KW-1185">Reference proteome</keyword>
<evidence type="ECO:0000313" key="2">
    <source>
        <dbReference type="EMBL" id="RJY06456.1"/>
    </source>
</evidence>
<dbReference type="AlphaFoldDB" id="A0A3A6TG39"/>
<feature type="chain" id="PRO_5017472346" description="PEP-CTERM sorting domain-containing protein" evidence="1">
    <location>
        <begin position="25"/>
        <end position="257"/>
    </location>
</feature>
<dbReference type="RefSeq" id="WP_121854950.1">
    <property type="nucleotide sequence ID" value="NZ_CP037952.1"/>
</dbReference>
<comment type="caution">
    <text evidence="2">The sequence shown here is derived from an EMBL/GenBank/DDBJ whole genome shotgun (WGS) entry which is preliminary data.</text>
</comment>
<reference evidence="2 3" key="1">
    <citation type="submission" date="2018-09" db="EMBL/GenBank/DDBJ databases">
        <title>Phylogeny of the Shewanellaceae, and recommendation for two new genera, Pseudoshewanella and Parashewanella.</title>
        <authorList>
            <person name="Wang G."/>
        </authorList>
    </citation>
    <scope>NUCLEOTIDE SEQUENCE [LARGE SCALE GENOMIC DNA]</scope>
    <source>
        <strain evidence="2 3">KCTC 22492</strain>
    </source>
</reference>
<dbReference type="EMBL" id="QYYH01000163">
    <property type="protein sequence ID" value="RJY06456.1"/>
    <property type="molecule type" value="Genomic_DNA"/>
</dbReference>
<evidence type="ECO:0000313" key="3">
    <source>
        <dbReference type="Proteomes" id="UP000273022"/>
    </source>
</evidence>